<dbReference type="InterPro" id="IPR011335">
    <property type="entry name" value="Restrct_endonuc-II-like"/>
</dbReference>
<dbReference type="InterPro" id="IPR047216">
    <property type="entry name" value="Endonuclease_DUF559_bact"/>
</dbReference>
<evidence type="ECO:0000313" key="2">
    <source>
        <dbReference type="EMBL" id="MFC3715861.1"/>
    </source>
</evidence>
<proteinExistence type="predicted"/>
<dbReference type="PANTHER" id="PTHR38590">
    <property type="entry name" value="BLL0828 PROTEIN"/>
    <property type="match status" value="1"/>
</dbReference>
<organism evidence="2 3">
    <name type="scientific">Luteimonas soli</name>
    <dbReference type="NCBI Taxonomy" id="1648966"/>
    <lineage>
        <taxon>Bacteria</taxon>
        <taxon>Pseudomonadati</taxon>
        <taxon>Pseudomonadota</taxon>
        <taxon>Gammaproteobacteria</taxon>
        <taxon>Lysobacterales</taxon>
        <taxon>Lysobacteraceae</taxon>
        <taxon>Luteimonas</taxon>
    </lineage>
</organism>
<dbReference type="Pfam" id="PF04480">
    <property type="entry name" value="DUF559"/>
    <property type="match status" value="1"/>
</dbReference>
<keyword evidence="2" id="KW-0255">Endonuclease</keyword>
<dbReference type="Proteomes" id="UP001595705">
    <property type="component" value="Unassembled WGS sequence"/>
</dbReference>
<accession>A0ABV7XIA1</accession>
<reference evidence="3" key="1">
    <citation type="journal article" date="2019" name="Int. J. Syst. Evol. Microbiol.">
        <title>The Global Catalogue of Microorganisms (GCM) 10K type strain sequencing project: providing services to taxonomists for standard genome sequencing and annotation.</title>
        <authorList>
            <consortium name="The Broad Institute Genomics Platform"/>
            <consortium name="The Broad Institute Genome Sequencing Center for Infectious Disease"/>
            <person name="Wu L."/>
            <person name="Ma J."/>
        </authorList>
    </citation>
    <scope>NUCLEOTIDE SEQUENCE [LARGE SCALE GENOMIC DNA]</scope>
    <source>
        <strain evidence="3">KCTC 42441</strain>
    </source>
</reference>
<dbReference type="Gene3D" id="3.40.960.10">
    <property type="entry name" value="VSR Endonuclease"/>
    <property type="match status" value="1"/>
</dbReference>
<dbReference type="GO" id="GO:0004519">
    <property type="term" value="F:endonuclease activity"/>
    <property type="evidence" value="ECO:0007669"/>
    <property type="project" value="UniProtKB-KW"/>
</dbReference>
<sequence>MQGQTNRKILRGKLQRKLRNAPTDAEALLWWQLRGRQLAGCKFRRQHPFLDFILDFACLERNLVVELDGSQHADSTTYDARRTAVLENSGFIVLRFWNNDVFDNMDGVLDVILRTLRARAKPSPPKPSP</sequence>
<dbReference type="CDD" id="cd01038">
    <property type="entry name" value="Endonuclease_DUF559"/>
    <property type="match status" value="1"/>
</dbReference>
<gene>
    <name evidence="2" type="ORF">ACFONC_06835</name>
</gene>
<name>A0ABV7XIA1_9GAMM</name>
<keyword evidence="2" id="KW-0378">Hydrolase</keyword>
<dbReference type="RefSeq" id="WP_386742959.1">
    <property type="nucleotide sequence ID" value="NZ_JBHRYA010000003.1"/>
</dbReference>
<dbReference type="SUPFAM" id="SSF52980">
    <property type="entry name" value="Restriction endonuclease-like"/>
    <property type="match status" value="1"/>
</dbReference>
<protein>
    <submittedName>
        <fullName evidence="2">Endonuclease domain-containing protein</fullName>
    </submittedName>
</protein>
<dbReference type="EMBL" id="JBHRYA010000003">
    <property type="protein sequence ID" value="MFC3715861.1"/>
    <property type="molecule type" value="Genomic_DNA"/>
</dbReference>
<dbReference type="PANTHER" id="PTHR38590:SF1">
    <property type="entry name" value="BLL0828 PROTEIN"/>
    <property type="match status" value="1"/>
</dbReference>
<evidence type="ECO:0000259" key="1">
    <source>
        <dbReference type="Pfam" id="PF04480"/>
    </source>
</evidence>
<evidence type="ECO:0000313" key="3">
    <source>
        <dbReference type="Proteomes" id="UP001595705"/>
    </source>
</evidence>
<comment type="caution">
    <text evidence="2">The sequence shown here is derived from an EMBL/GenBank/DDBJ whole genome shotgun (WGS) entry which is preliminary data.</text>
</comment>
<keyword evidence="2" id="KW-0540">Nuclease</keyword>
<dbReference type="InterPro" id="IPR007569">
    <property type="entry name" value="DUF559"/>
</dbReference>
<feature type="domain" description="DUF559" evidence="1">
    <location>
        <begin position="14"/>
        <end position="116"/>
    </location>
</feature>
<keyword evidence="3" id="KW-1185">Reference proteome</keyword>